<evidence type="ECO:0000313" key="3">
    <source>
        <dbReference type="EMBL" id="MCI3241441.1"/>
    </source>
</evidence>
<comment type="caution">
    <text evidence="3">The sequence shown here is derived from an EMBL/GenBank/DDBJ whole genome shotgun (WGS) entry which is preliminary data.</text>
</comment>
<evidence type="ECO:0000256" key="1">
    <source>
        <dbReference type="SAM" id="MobiDB-lite"/>
    </source>
</evidence>
<feature type="region of interest" description="Disordered" evidence="1">
    <location>
        <begin position="1"/>
        <end position="29"/>
    </location>
</feature>
<keyword evidence="2" id="KW-0812">Transmembrane</keyword>
<gene>
    <name evidence="3" type="ORF">MQN93_17120</name>
</gene>
<organism evidence="3 4">
    <name type="scientific">Streptomyces spinosisporus</name>
    <dbReference type="NCBI Taxonomy" id="2927582"/>
    <lineage>
        <taxon>Bacteria</taxon>
        <taxon>Bacillati</taxon>
        <taxon>Actinomycetota</taxon>
        <taxon>Actinomycetes</taxon>
        <taxon>Kitasatosporales</taxon>
        <taxon>Streptomycetaceae</taxon>
        <taxon>Streptomyces</taxon>
    </lineage>
</organism>
<feature type="compositionally biased region" description="Pro residues" evidence="1">
    <location>
        <begin position="9"/>
        <end position="25"/>
    </location>
</feature>
<evidence type="ECO:0008006" key="5">
    <source>
        <dbReference type="Google" id="ProtNLM"/>
    </source>
</evidence>
<evidence type="ECO:0000313" key="4">
    <source>
        <dbReference type="Proteomes" id="UP001165270"/>
    </source>
</evidence>
<protein>
    <recommendedName>
        <fullName evidence="5">Secreted protein</fullName>
    </recommendedName>
</protein>
<reference evidence="3" key="1">
    <citation type="submission" date="2022-03" db="EMBL/GenBank/DDBJ databases">
        <title>Streptomyces 7R015 and 7R016 isolated from Barleria lupulina in Thailand.</title>
        <authorList>
            <person name="Kanchanasin P."/>
            <person name="Phongsopitanun W."/>
            <person name="Tanasupawat S."/>
        </authorList>
    </citation>
    <scope>NUCLEOTIDE SEQUENCE</scope>
    <source>
        <strain evidence="3">7R016</strain>
    </source>
</reference>
<proteinExistence type="predicted"/>
<feature type="transmembrane region" description="Helical" evidence="2">
    <location>
        <begin position="33"/>
        <end position="55"/>
    </location>
</feature>
<keyword evidence="2" id="KW-0472">Membrane</keyword>
<dbReference type="RefSeq" id="WP_242710123.1">
    <property type="nucleotide sequence ID" value="NZ_JALDAX010000005.1"/>
</dbReference>
<accession>A0ABS9XHB6</accession>
<dbReference type="EMBL" id="JALDAX010000005">
    <property type="protein sequence ID" value="MCI3241441.1"/>
    <property type="molecule type" value="Genomic_DNA"/>
</dbReference>
<keyword evidence="4" id="KW-1185">Reference proteome</keyword>
<keyword evidence="2" id="KW-1133">Transmembrane helix</keyword>
<sequence>MTENLSEPPAEPPVEPAAPVEPPAPKPRRSGRIAAIAGSALLAAAVVAGVGWTVVTVHGADRDAGAAVWKFPKKESAAAAEKAASAGSLRGMLLAYGDGWKRGPDLGQFAADTELSGAQATAMRKEAIRNLPRSERRQLEKLIDKQRIEGMAMRSYVKETGGSFVTDNAVAVDIELSRMKNRAAVRNISTSQNAFLSGLDIFRKGPKIEGHKDAECFLPPKDSGEDLESMLCSGYRGDVLVSLAAYGIKPFNAQSVAELLKDQLDRIAEPGEAV</sequence>
<dbReference type="Proteomes" id="UP001165270">
    <property type="component" value="Unassembled WGS sequence"/>
</dbReference>
<name>A0ABS9XHB6_9ACTN</name>
<evidence type="ECO:0000256" key="2">
    <source>
        <dbReference type="SAM" id="Phobius"/>
    </source>
</evidence>